<dbReference type="RefSeq" id="WP_368391316.1">
    <property type="nucleotide sequence ID" value="NZ_JBFRYC010000003.1"/>
</dbReference>
<evidence type="ECO:0000256" key="1">
    <source>
        <dbReference type="SAM" id="SignalP"/>
    </source>
</evidence>
<feature type="chain" id="PRO_5047222990" evidence="1">
    <location>
        <begin position="18"/>
        <end position="778"/>
    </location>
</feature>
<sequence length="778" mass="84040">MLRLALIFCCMALSAQAMPIAVRSGEHADFSRLVIMLPKEADWTLDPTAEGYRLETDVDEAQFQIEDVFRLIPRSRVVEIKDDAKVSGLLFTTTEGVKIRSFPLRLGGLVLDFYDAPAQAVEETVAPHAVTSTSRNLQPVPIGAAHLDLYWQGLIDTPPISAPEEQDHTPNEPVLAEAPLSVPQIEQVDERVSAVEERLRQELSRAAAQGLVEVDTAKLHKPAVPKEQGMVDAAPEVTPEQSASAHKPTDQIAFKSKTSIDQANHSARSATDPTESGLRCASDSLFDLGGWIGDGDASDQIGKGRRAVMGEFDKPNQDEVIKLARTYLAFGFGAESRMLLNDMGAPGEARDALFYLADLFDELPDAHQSPFAQMTGCDGNVAAWALLGADPLPPKEDVNFAAVRRSYQGLSPQLRQTIGPDLVARLIALGAPDIARAIRPALSRITEQDRSALHMVDAQLILEKGGADADHSLADVVAQDGPHAAQALLLLIDDKLSRGQAIESKTTQNARALAFELRGTPLSYRLLRAATLGHASVGEFDAAVDLLAGWPVQAEAELRMNTRDEMVRLLVKVPDDGKFLRALFAHMEIVQRSAMQADLRFGLADRLINLGFASTAKQFLAQAKSPNEQDRLLLGKAALASQDAAAALTHFAGISGPEVEALRAQALALIGEHGSAQKAYSKANEPKDAIREAWRGGNWDFVRENADGTERDFANTFAPASRTTATRPEPSGPLSQAEELIAASQKEREIFEKLLGSFAVTDANTAQKPVQSEAVPTN</sequence>
<keyword evidence="1" id="KW-0732">Signal</keyword>
<protein>
    <submittedName>
        <fullName evidence="2">Uncharacterized protein</fullName>
    </submittedName>
</protein>
<accession>A0ABV3TIW4</accession>
<feature type="signal peptide" evidence="1">
    <location>
        <begin position="1"/>
        <end position="17"/>
    </location>
</feature>
<proteinExistence type="predicted"/>
<comment type="caution">
    <text evidence="2">The sequence shown here is derived from an EMBL/GenBank/DDBJ whole genome shotgun (WGS) entry which is preliminary data.</text>
</comment>
<dbReference type="EMBL" id="JBFRYC010000003">
    <property type="protein sequence ID" value="MEX1661225.1"/>
    <property type="molecule type" value="Genomic_DNA"/>
</dbReference>
<gene>
    <name evidence="2" type="ORF">AB4874_06110</name>
</gene>
<dbReference type="Proteomes" id="UP001557465">
    <property type="component" value="Unassembled WGS sequence"/>
</dbReference>
<organism evidence="2 3">
    <name type="scientific">Thioclava arctica</name>
    <dbReference type="NCBI Taxonomy" id="3238301"/>
    <lineage>
        <taxon>Bacteria</taxon>
        <taxon>Pseudomonadati</taxon>
        <taxon>Pseudomonadota</taxon>
        <taxon>Alphaproteobacteria</taxon>
        <taxon>Rhodobacterales</taxon>
        <taxon>Paracoccaceae</taxon>
        <taxon>Thioclava</taxon>
    </lineage>
</organism>
<evidence type="ECO:0000313" key="2">
    <source>
        <dbReference type="EMBL" id="MEX1661225.1"/>
    </source>
</evidence>
<evidence type="ECO:0000313" key="3">
    <source>
        <dbReference type="Proteomes" id="UP001557465"/>
    </source>
</evidence>
<name>A0ABV3TIW4_9RHOB</name>
<reference evidence="2 3" key="1">
    <citation type="journal article" date="2011" name="Int. J. Syst. Evol. Microbiol.">
        <title>Zhongshania antarctica gen. nov., sp. nov. and Zhongshania guokunii sp. nov., gammaproteobacteria respectively isolated from coastal attached (fast) ice and surface seawater of the Antarctic.</title>
        <authorList>
            <person name="Li H.J."/>
            <person name="Zhang X.Y."/>
            <person name="Chen C.X."/>
            <person name="Zhang Y.J."/>
            <person name="Gao Z.M."/>
            <person name="Yu Y."/>
            <person name="Chen X.L."/>
            <person name="Chen B."/>
            <person name="Zhang Y.Z."/>
        </authorList>
    </citation>
    <scope>NUCLEOTIDE SEQUENCE [LARGE SCALE GENOMIC DNA]</scope>
    <source>
        <strain evidence="2 3">15-R06ZXC-3</strain>
    </source>
</reference>
<keyword evidence="3" id="KW-1185">Reference proteome</keyword>